<evidence type="ECO:0000256" key="4">
    <source>
        <dbReference type="ARBA" id="ARBA00012801"/>
    </source>
</evidence>
<dbReference type="SUPFAM" id="SSF50475">
    <property type="entry name" value="FMN-binding split barrel"/>
    <property type="match status" value="1"/>
</dbReference>
<dbReference type="STRING" id="41047.A0A397HG87"/>
<evidence type="ECO:0000256" key="6">
    <source>
        <dbReference type="ARBA" id="ARBA00022643"/>
    </source>
</evidence>
<dbReference type="InterPro" id="IPR011576">
    <property type="entry name" value="Pyridox_Oxase_N"/>
</dbReference>
<dbReference type="InterPro" id="IPR000659">
    <property type="entry name" value="Pyridox_Oxase"/>
</dbReference>
<dbReference type="Pfam" id="PF10590">
    <property type="entry name" value="PNP_phzG_C"/>
    <property type="match status" value="1"/>
</dbReference>
<feature type="domain" description="Pyridoxine 5'-phosphate oxidase dimerisation C-terminal" evidence="10">
    <location>
        <begin position="311"/>
        <end position="338"/>
    </location>
</feature>
<evidence type="ECO:0000256" key="2">
    <source>
        <dbReference type="ARBA" id="ARBA00004738"/>
    </source>
</evidence>
<keyword evidence="6" id="KW-0288">FMN</keyword>
<comment type="pathway">
    <text evidence="2">Cofactor metabolism; pyridoxal 5'-phosphate salvage; pyridoxal 5'-phosphate from pyridoxamine 5'-phosphate: step 1/1.</text>
</comment>
<dbReference type="InterPro" id="IPR019740">
    <property type="entry name" value="Pyridox_Oxase_CS"/>
</dbReference>
<dbReference type="PROSITE" id="PS01064">
    <property type="entry name" value="PYRIDOX_OXIDASE"/>
    <property type="match status" value="1"/>
</dbReference>
<sequence>MDSRRPKKLIFAPGDIQATPDLKVSATETKDPSSPAPNVPSHLAEQLRSDVSTPDSTIESQIVSHPARAHQFVSNPPLTISQMHPSNPLHQFHTWFRDPRLSPSSAPETCTLATASLPSGRVSARVVYLKELDERGWVVYSNWGSREGKGRQVFGVHADGGDFPGAMPRPGEDESLLQGLQGGNRWAALTFCWSALERQVRIEGMVEPLSREESELYWYTRERGSQIGAWASWQSKVLWSAEPDTLIDRRRKSVAAAAQRQGSTYTSKCPEIPADIDETDIDDGRALLEQRVQEMEARFAGVEKIPLPPFWGGVRLVPESVEFWQGRRSRLHDRFRYKYLHNSPRALREAPRDAYWALPVIMRMLCLRRDMGDPVDCSDDKGALIGDDIPPMRMMTVDLRHPGSSKRFSHTLLLMHPLIMLLQTQSGSLLDPLPVPGVGAAAAGALVAEGALAAARAARRVDSVDSVDSALPLSERTYLVMSLSIPDRRGAIDAVQCVGHMDIDGPDLTTPLDQDPPSTTDSESKDEASNSGEGPAGKQRIQPIGQDAELGPRTPKKSKTSSEPLTTPGSAATASFNARMSETEKTALTSQGTALDISVVFYRNHLRHPTNRDKDLKRIEKCTFKYKGSTIPVQVAKFGDPGNSGPYVYVLDAGPTARDVEVQAAITTKFKAANESAIPAYEIREKLRSESGRGTGTYVIIFTTPVKGMGKSLEIGQAKKIQRPLTKEGGLCILCRGKGHKSLKCDAKDASYRLSDVLISQKAKTIKRRNGQ</sequence>
<dbReference type="EMBL" id="NKHU02000060">
    <property type="protein sequence ID" value="RHZ59450.1"/>
    <property type="molecule type" value="Genomic_DNA"/>
</dbReference>
<dbReference type="UniPathway" id="UPA01068">
    <property type="reaction ID" value="UER00304"/>
</dbReference>
<keyword evidence="7" id="KW-0560">Oxidoreductase</keyword>
<feature type="region of interest" description="Disordered" evidence="8">
    <location>
        <begin position="503"/>
        <end position="589"/>
    </location>
</feature>
<name>A0A397HG87_ASPTH</name>
<dbReference type="OrthoDB" id="303614at2759"/>
<evidence type="ECO:0000313" key="11">
    <source>
        <dbReference type="EMBL" id="RHZ59450.1"/>
    </source>
</evidence>
<feature type="compositionally biased region" description="Polar residues" evidence="8">
    <location>
        <begin position="561"/>
        <end position="589"/>
    </location>
</feature>
<accession>A0A397HG87</accession>
<feature type="compositionally biased region" description="Low complexity" evidence="8">
    <location>
        <begin position="506"/>
        <end position="521"/>
    </location>
</feature>
<comment type="pathway">
    <text evidence="3">Cofactor metabolism; pyridoxal 5'-phosphate salvage; pyridoxal 5'-phosphate from pyridoxine 5'-phosphate: step 1/1.</text>
</comment>
<protein>
    <recommendedName>
        <fullName evidence="4">pyridoxal 5'-phosphate synthase</fullName>
        <ecNumber evidence="4">1.4.3.5</ecNumber>
    </recommendedName>
</protein>
<feature type="region of interest" description="Disordered" evidence="8">
    <location>
        <begin position="1"/>
        <end position="54"/>
    </location>
</feature>
<gene>
    <name evidence="11" type="ORF">CDV56_107557</name>
</gene>
<dbReference type="VEuPathDB" id="FungiDB:CDV56_107557"/>
<dbReference type="GeneID" id="38129531"/>
<dbReference type="GO" id="GO:0010181">
    <property type="term" value="F:FMN binding"/>
    <property type="evidence" value="ECO:0007669"/>
    <property type="project" value="InterPro"/>
</dbReference>
<keyword evidence="12" id="KW-1185">Reference proteome</keyword>
<evidence type="ECO:0000256" key="7">
    <source>
        <dbReference type="ARBA" id="ARBA00023002"/>
    </source>
</evidence>
<reference evidence="11" key="1">
    <citation type="submission" date="2018-08" db="EMBL/GenBank/DDBJ databases">
        <title>Draft genome sequence of azole-resistant Aspergillus thermomutatus (Neosartorya pseudofischeri) strain HMR AF 39, isolated from a human nasal aspirate.</title>
        <authorList>
            <person name="Parent-Michaud M."/>
            <person name="Dufresne P.J."/>
            <person name="Fournier E."/>
            <person name="Martineau C."/>
            <person name="Moreira S."/>
            <person name="Perkins V."/>
            <person name="De Repentigny L."/>
            <person name="Dufresne S.F."/>
        </authorList>
    </citation>
    <scope>NUCLEOTIDE SEQUENCE [LARGE SCALE GENOMIC DNA]</scope>
    <source>
        <strain evidence="11">HMR AF 39</strain>
    </source>
</reference>
<dbReference type="Gene3D" id="2.30.110.10">
    <property type="entry name" value="Electron Transport, Fmn-binding Protein, Chain A"/>
    <property type="match status" value="1"/>
</dbReference>
<evidence type="ECO:0000313" key="12">
    <source>
        <dbReference type="Proteomes" id="UP000215305"/>
    </source>
</evidence>
<evidence type="ECO:0000256" key="8">
    <source>
        <dbReference type="SAM" id="MobiDB-lite"/>
    </source>
</evidence>
<dbReference type="GO" id="GO:0004733">
    <property type="term" value="F:pyridoxamine phosphate oxidase activity"/>
    <property type="evidence" value="ECO:0007669"/>
    <property type="project" value="UniProtKB-EC"/>
</dbReference>
<organism evidence="11 12">
    <name type="scientific">Aspergillus thermomutatus</name>
    <name type="common">Neosartorya pseudofischeri</name>
    <dbReference type="NCBI Taxonomy" id="41047"/>
    <lineage>
        <taxon>Eukaryota</taxon>
        <taxon>Fungi</taxon>
        <taxon>Dikarya</taxon>
        <taxon>Ascomycota</taxon>
        <taxon>Pezizomycotina</taxon>
        <taxon>Eurotiomycetes</taxon>
        <taxon>Eurotiomycetidae</taxon>
        <taxon>Eurotiales</taxon>
        <taxon>Aspergillaceae</taxon>
        <taxon>Aspergillus</taxon>
        <taxon>Aspergillus subgen. Fumigati</taxon>
    </lineage>
</organism>
<keyword evidence="5" id="KW-0285">Flavoprotein</keyword>
<evidence type="ECO:0000256" key="5">
    <source>
        <dbReference type="ARBA" id="ARBA00022630"/>
    </source>
</evidence>
<evidence type="ECO:0000256" key="3">
    <source>
        <dbReference type="ARBA" id="ARBA00005037"/>
    </source>
</evidence>
<dbReference type="Pfam" id="PF01243">
    <property type="entry name" value="PNPOx_N"/>
    <property type="match status" value="1"/>
</dbReference>
<evidence type="ECO:0000259" key="9">
    <source>
        <dbReference type="Pfam" id="PF01243"/>
    </source>
</evidence>
<dbReference type="GO" id="GO:0008615">
    <property type="term" value="P:pyridoxine biosynthetic process"/>
    <property type="evidence" value="ECO:0007669"/>
    <property type="project" value="InterPro"/>
</dbReference>
<dbReference type="PANTHER" id="PTHR10851">
    <property type="entry name" value="PYRIDOXINE-5-PHOSPHATE OXIDASE"/>
    <property type="match status" value="1"/>
</dbReference>
<dbReference type="EC" id="1.4.3.5" evidence="4"/>
<dbReference type="PANTHER" id="PTHR10851:SF0">
    <property type="entry name" value="PYRIDOXINE-5'-PHOSPHATE OXIDASE"/>
    <property type="match status" value="1"/>
</dbReference>
<feature type="domain" description="Pyridoxamine 5'-phosphate oxidase N-terminal" evidence="9">
    <location>
        <begin position="184"/>
        <end position="237"/>
    </location>
</feature>
<dbReference type="InterPro" id="IPR019576">
    <property type="entry name" value="Pyridoxamine_oxidase_dimer_C"/>
</dbReference>
<dbReference type="RefSeq" id="XP_026615761.1">
    <property type="nucleotide sequence ID" value="XM_026761176.1"/>
</dbReference>
<comment type="caution">
    <text evidence="11">The sequence shown here is derived from an EMBL/GenBank/DDBJ whole genome shotgun (WGS) entry which is preliminary data.</text>
</comment>
<dbReference type="AlphaFoldDB" id="A0A397HG87"/>
<comment type="cofactor">
    <cofactor evidence="1">
        <name>FMN</name>
        <dbReference type="ChEBI" id="CHEBI:58210"/>
    </cofactor>
</comment>
<proteinExistence type="predicted"/>
<dbReference type="InterPro" id="IPR012349">
    <property type="entry name" value="Split_barrel_FMN-bd"/>
</dbReference>
<dbReference type="Proteomes" id="UP000215305">
    <property type="component" value="Unassembled WGS sequence"/>
</dbReference>
<evidence type="ECO:0000259" key="10">
    <source>
        <dbReference type="Pfam" id="PF10590"/>
    </source>
</evidence>
<evidence type="ECO:0000256" key="1">
    <source>
        <dbReference type="ARBA" id="ARBA00001917"/>
    </source>
</evidence>